<dbReference type="InParanoid" id="A0A152A7U2"/>
<feature type="domain" description="Follistatin-like" evidence="3">
    <location>
        <begin position="657"/>
        <end position="680"/>
    </location>
</feature>
<protein>
    <submittedName>
        <fullName evidence="4">Spore coat protein SP75</fullName>
    </submittedName>
</protein>
<feature type="domain" description="Follistatin-like" evidence="3">
    <location>
        <begin position="713"/>
        <end position="736"/>
    </location>
</feature>
<dbReference type="STRING" id="361077.A0A152A7U2"/>
<feature type="domain" description="Follistatin-like" evidence="3">
    <location>
        <begin position="686"/>
        <end position="709"/>
    </location>
</feature>
<proteinExistence type="predicted"/>
<feature type="compositionally biased region" description="Polar residues" evidence="1">
    <location>
        <begin position="531"/>
        <end position="555"/>
    </location>
</feature>
<dbReference type="AlphaFoldDB" id="A0A152A7U2"/>
<feature type="domain" description="Follistatin-like" evidence="3">
    <location>
        <begin position="574"/>
        <end position="597"/>
    </location>
</feature>
<keyword evidence="5" id="KW-1185">Reference proteome</keyword>
<dbReference type="SMART" id="SM00274">
    <property type="entry name" value="FOLN"/>
    <property type="match status" value="8"/>
</dbReference>
<feature type="signal peptide" evidence="2">
    <location>
        <begin position="1"/>
        <end position="22"/>
    </location>
</feature>
<keyword evidence="4" id="KW-0167">Capsid protein</keyword>
<feature type="region of interest" description="Disordered" evidence="1">
    <location>
        <begin position="408"/>
        <end position="435"/>
    </location>
</feature>
<dbReference type="EMBL" id="LODT01000004">
    <property type="protein sequence ID" value="KYR02302.1"/>
    <property type="molecule type" value="Genomic_DNA"/>
</dbReference>
<dbReference type="Proteomes" id="UP000076078">
    <property type="component" value="Unassembled WGS sequence"/>
</dbReference>
<feature type="domain" description="Follistatin-like" evidence="3">
    <location>
        <begin position="602"/>
        <end position="624"/>
    </location>
</feature>
<dbReference type="OMA" id="SHEWCLK"/>
<feature type="domain" description="Follistatin-like" evidence="3">
    <location>
        <begin position="442"/>
        <end position="465"/>
    </location>
</feature>
<reference evidence="4 5" key="1">
    <citation type="submission" date="2015-12" db="EMBL/GenBank/DDBJ databases">
        <title>Dictyostelia acquired genes for synthesis and detection of signals that induce cell-type specialization by lateral gene transfer from prokaryotes.</title>
        <authorList>
            <person name="Gloeckner G."/>
            <person name="Schaap P."/>
        </authorList>
    </citation>
    <scope>NUCLEOTIDE SEQUENCE [LARGE SCALE GENOMIC DNA]</scope>
    <source>
        <strain evidence="4 5">TK</strain>
    </source>
</reference>
<feature type="compositionally biased region" description="Basic and acidic residues" evidence="1">
    <location>
        <begin position="356"/>
        <end position="365"/>
    </location>
</feature>
<gene>
    <name evidence="4" type="ORF">DLAC_01134</name>
</gene>
<name>A0A152A7U2_TIELA</name>
<keyword evidence="2" id="KW-0732">Signal</keyword>
<feature type="region of interest" description="Disordered" evidence="1">
    <location>
        <begin position="312"/>
        <end position="394"/>
    </location>
</feature>
<dbReference type="FunCoup" id="A0A152A7U2">
    <property type="interactions" value="259"/>
</dbReference>
<dbReference type="InterPro" id="IPR003645">
    <property type="entry name" value="Fol_N"/>
</dbReference>
<dbReference type="OrthoDB" id="7250310at2759"/>
<feature type="compositionally biased region" description="Acidic residues" evidence="1">
    <location>
        <begin position="328"/>
        <end position="355"/>
    </location>
</feature>
<sequence length="763" mass="84451">MKPINYLLVFCLVLLFLNTIECKKKKIPNCRVLSEEHCLANPKYCSVIYGYPCCDSEVFMCLQIPSEKCHTGMNESLHISPPPKAVAKAVAINETDVETEGIMEDDEEMDRNDEMEVEEDEMSIKTVDFDDDEKPEVEWCVKNKDNNNWRFTSNCLPNVANGDKKSEHYQFFKPNQYKCKFSKCPRGFECVDKDESNDMCDSTSTCCNYQSKCVIKKKVIKDMVKRIEAPKHQNKKIHITEDEGINLSNKRNMKSKPQTHQTAPIKSTKAPVVMGTKPPVANKLLTLAVTSTTTSPKPLLDILEETEVPKVTETPKPTEPVVEKVEEVPAEDETQDETEEEEIMKESEEDQWIDEEPTKKPDTHMFDATTGNPGGFRSTTGRNFGTSGGRNILSIDDDLDEDIIDISENEQQQEDSSSTTGGQAPTDVEDQSYDSEKCRKKSCKSVRCPKGSSCACRSNGTPFCKLNDWRPFTTGPRYTIEPSTFSGPIYTIEPSTFSAASQSVASRSTTGPRYTIEPPGFTGASMAVNGTKPSNATTTVPPVAPSNTTMNETITAPPNATVSKIAEKKGPKPSCMTMKCAGGYTCVDNPVYGGRCIKNKVSCKEVLCAQNKYCVEDIDGAKCLDKTTCQNSNCPEGFECLNDVIRGARCERTKLPTCETVKCKSGFICVQDDIRGARCEKEAVPTCASTTCMTGYTCVEDPINGAKCQVKDLCSTVKCPEDSYCVKDSVYGAYCKRKWISCDNVRCGFGLICVETKNGPKCK</sequence>
<feature type="chain" id="PRO_5007593736" evidence="2">
    <location>
        <begin position="23"/>
        <end position="763"/>
    </location>
</feature>
<evidence type="ECO:0000256" key="2">
    <source>
        <dbReference type="SAM" id="SignalP"/>
    </source>
</evidence>
<dbReference type="GO" id="GO:0030435">
    <property type="term" value="P:sporulation resulting in formation of a cellular spore"/>
    <property type="evidence" value="ECO:0007669"/>
    <property type="project" value="UniProtKB-ARBA"/>
</dbReference>
<evidence type="ECO:0000313" key="5">
    <source>
        <dbReference type="Proteomes" id="UP000076078"/>
    </source>
</evidence>
<accession>A0A152A7U2</accession>
<feature type="domain" description="Follistatin-like" evidence="3">
    <location>
        <begin position="741"/>
        <end position="763"/>
    </location>
</feature>
<feature type="region of interest" description="Disordered" evidence="1">
    <location>
        <begin position="249"/>
        <end position="273"/>
    </location>
</feature>
<organism evidence="4 5">
    <name type="scientific">Tieghemostelium lacteum</name>
    <name type="common">Slime mold</name>
    <name type="synonym">Dictyostelium lacteum</name>
    <dbReference type="NCBI Taxonomy" id="361077"/>
    <lineage>
        <taxon>Eukaryota</taxon>
        <taxon>Amoebozoa</taxon>
        <taxon>Evosea</taxon>
        <taxon>Eumycetozoa</taxon>
        <taxon>Dictyostelia</taxon>
        <taxon>Dictyosteliales</taxon>
        <taxon>Raperosteliaceae</taxon>
        <taxon>Tieghemostelium</taxon>
    </lineage>
</organism>
<comment type="caution">
    <text evidence="4">The sequence shown here is derived from an EMBL/GenBank/DDBJ whole genome shotgun (WGS) entry which is preliminary data.</text>
</comment>
<dbReference type="GO" id="GO:0031160">
    <property type="term" value="C:spore wall"/>
    <property type="evidence" value="ECO:0007669"/>
    <property type="project" value="UniProtKB-ARBA"/>
</dbReference>
<keyword evidence="4" id="KW-0946">Virion</keyword>
<feature type="domain" description="Follistatin-like" evidence="3">
    <location>
        <begin position="628"/>
        <end position="651"/>
    </location>
</feature>
<evidence type="ECO:0000259" key="3">
    <source>
        <dbReference type="SMART" id="SM00274"/>
    </source>
</evidence>
<evidence type="ECO:0000256" key="1">
    <source>
        <dbReference type="SAM" id="MobiDB-lite"/>
    </source>
</evidence>
<feature type="region of interest" description="Disordered" evidence="1">
    <location>
        <begin position="519"/>
        <end position="555"/>
    </location>
</feature>
<feature type="compositionally biased region" description="Polar residues" evidence="1">
    <location>
        <begin position="249"/>
        <end position="265"/>
    </location>
</feature>
<evidence type="ECO:0000313" key="4">
    <source>
        <dbReference type="EMBL" id="KYR02302.1"/>
    </source>
</evidence>